<sequence>MKKILTLFILCSTFSFGQYIKKATLVLSDGKKMEVEDVFYGDKVYEYKLKMNKSSNQAIIKEDVSEIIFDSIDFINKVDQNTYTEIKDKYYENDLPEGIYETIDDFYKKIPSSTKKIVGREEGQKYYDNPKDLMAFKYVGSDDILRNTFAVVYKGNLYLSIKASNKNESKEMKGGFMIDYSKNYFLKVKFANSDYFYSEISAIPSGEAITKMAVGSYYGAPYRLKYILYPFILLNNEQKFYAVKNCKRFNEYFENKLNKRIPCEKDNDFLDDVRKLMILQE</sequence>
<evidence type="ECO:0000313" key="1">
    <source>
        <dbReference type="EMBL" id="STD53361.1"/>
    </source>
</evidence>
<reference evidence="1 2" key="1">
    <citation type="submission" date="2018-06" db="EMBL/GenBank/DDBJ databases">
        <authorList>
            <consortium name="Pathogen Informatics"/>
            <person name="Doyle S."/>
        </authorList>
    </citation>
    <scope>NUCLEOTIDE SEQUENCE [LARGE SCALE GENOMIC DNA]</scope>
    <source>
        <strain evidence="1 2">NCTC13456</strain>
    </source>
</reference>
<accession>A0A376G0A2</accession>
<dbReference type="RefSeq" id="WP_114998435.1">
    <property type="nucleotide sequence ID" value="NZ_UFXS01000001.1"/>
</dbReference>
<dbReference type="Proteomes" id="UP000254737">
    <property type="component" value="Unassembled WGS sequence"/>
</dbReference>
<evidence type="ECO:0000313" key="2">
    <source>
        <dbReference type="Proteomes" id="UP000254737"/>
    </source>
</evidence>
<name>A0A376G0A2_9FLAO</name>
<gene>
    <name evidence="1" type="ORF">NCTC13456_00452</name>
</gene>
<organism evidence="1 2">
    <name type="scientific">Empedobacter falsenii</name>
    <dbReference type="NCBI Taxonomy" id="343874"/>
    <lineage>
        <taxon>Bacteria</taxon>
        <taxon>Pseudomonadati</taxon>
        <taxon>Bacteroidota</taxon>
        <taxon>Flavobacteriia</taxon>
        <taxon>Flavobacteriales</taxon>
        <taxon>Weeksellaceae</taxon>
        <taxon>Empedobacter</taxon>
    </lineage>
</organism>
<dbReference type="STRING" id="343874.GCA_000805695_01755"/>
<proteinExistence type="predicted"/>
<dbReference type="AlphaFoldDB" id="A0A376G0A2"/>
<protein>
    <submittedName>
        <fullName evidence="1">Uncharacterized protein</fullName>
    </submittedName>
</protein>
<dbReference type="EMBL" id="UFXS01000001">
    <property type="protein sequence ID" value="STD53361.1"/>
    <property type="molecule type" value="Genomic_DNA"/>
</dbReference>